<accession>A0A915KPJ7</accession>
<evidence type="ECO:0000313" key="1">
    <source>
        <dbReference type="Proteomes" id="UP000887565"/>
    </source>
</evidence>
<evidence type="ECO:0000313" key="2">
    <source>
        <dbReference type="WBParaSite" id="nRc.2.0.1.t40379-RA"/>
    </source>
</evidence>
<organism evidence="1 2">
    <name type="scientific">Romanomermis culicivorax</name>
    <name type="common">Nematode worm</name>
    <dbReference type="NCBI Taxonomy" id="13658"/>
    <lineage>
        <taxon>Eukaryota</taxon>
        <taxon>Metazoa</taxon>
        <taxon>Ecdysozoa</taxon>
        <taxon>Nematoda</taxon>
        <taxon>Enoplea</taxon>
        <taxon>Dorylaimia</taxon>
        <taxon>Mermithida</taxon>
        <taxon>Mermithoidea</taxon>
        <taxon>Mermithidae</taxon>
        <taxon>Romanomermis</taxon>
    </lineage>
</organism>
<sequence length="162" mass="19409">MIKPDRSIITTEKYVVGSIDGKIYAEYFTFVYSRNEEIDKSKIFTKKDRFFIKRDFQANKAWSRHEKLQNLTSMHDLQLEKHANNVSQECMKLQITNFFARLIRLSEDKNIHLFAGNLTFHIKSYRKKWSYGETRNFVERRRTIAISRSQLFGIVYGLRKQL</sequence>
<name>A0A915KPJ7_ROMCU</name>
<dbReference type="Proteomes" id="UP000887565">
    <property type="component" value="Unplaced"/>
</dbReference>
<reference evidence="2" key="1">
    <citation type="submission" date="2022-11" db="UniProtKB">
        <authorList>
            <consortium name="WormBaseParasite"/>
        </authorList>
    </citation>
    <scope>IDENTIFICATION</scope>
</reference>
<dbReference type="AlphaFoldDB" id="A0A915KPJ7"/>
<protein>
    <submittedName>
        <fullName evidence="2">Site-specific DNA endonuclease</fullName>
    </submittedName>
</protein>
<dbReference type="WBParaSite" id="nRc.2.0.1.t40379-RA">
    <property type="protein sequence ID" value="nRc.2.0.1.t40379-RA"/>
    <property type="gene ID" value="nRc.2.0.1.g40379"/>
</dbReference>
<keyword evidence="1" id="KW-1185">Reference proteome</keyword>
<proteinExistence type="predicted"/>